<evidence type="ECO:0000313" key="2">
    <source>
        <dbReference type="EMBL" id="GLJ61792.1"/>
    </source>
</evidence>
<dbReference type="RefSeq" id="WP_271173501.1">
    <property type="nucleotide sequence ID" value="NZ_BSEJ01000008.1"/>
</dbReference>
<evidence type="ECO:0000256" key="1">
    <source>
        <dbReference type="SAM" id="MobiDB-lite"/>
    </source>
</evidence>
<dbReference type="Proteomes" id="UP001142462">
    <property type="component" value="Unassembled WGS sequence"/>
</dbReference>
<organism evidence="2 3">
    <name type="scientific">Microbacterium barkeri</name>
    <dbReference type="NCBI Taxonomy" id="33917"/>
    <lineage>
        <taxon>Bacteria</taxon>
        <taxon>Bacillati</taxon>
        <taxon>Actinomycetota</taxon>
        <taxon>Actinomycetes</taxon>
        <taxon>Micrococcales</taxon>
        <taxon>Microbacteriaceae</taxon>
        <taxon>Microbacterium</taxon>
    </lineage>
</organism>
<evidence type="ECO:0000313" key="3">
    <source>
        <dbReference type="Proteomes" id="UP001142462"/>
    </source>
</evidence>
<comment type="caution">
    <text evidence="2">The sequence shown here is derived from an EMBL/GenBank/DDBJ whole genome shotgun (WGS) entry which is preliminary data.</text>
</comment>
<feature type="compositionally biased region" description="Basic and acidic residues" evidence="1">
    <location>
        <begin position="40"/>
        <end position="50"/>
    </location>
</feature>
<dbReference type="EMBL" id="BSEJ01000008">
    <property type="protein sequence ID" value="GLJ61792.1"/>
    <property type="molecule type" value="Genomic_DNA"/>
</dbReference>
<proteinExistence type="predicted"/>
<reference evidence="2" key="1">
    <citation type="journal article" date="2014" name="Int. J. Syst. Evol. Microbiol.">
        <title>Complete genome sequence of Corynebacterium casei LMG S-19264T (=DSM 44701T), isolated from a smear-ripened cheese.</title>
        <authorList>
            <consortium name="US DOE Joint Genome Institute (JGI-PGF)"/>
            <person name="Walter F."/>
            <person name="Albersmeier A."/>
            <person name="Kalinowski J."/>
            <person name="Ruckert C."/>
        </authorList>
    </citation>
    <scope>NUCLEOTIDE SEQUENCE</scope>
    <source>
        <strain evidence="2">VKM Ac-1020</strain>
    </source>
</reference>
<reference evidence="2" key="2">
    <citation type="submission" date="2023-01" db="EMBL/GenBank/DDBJ databases">
        <authorList>
            <person name="Sun Q."/>
            <person name="Evtushenko L."/>
        </authorList>
    </citation>
    <scope>NUCLEOTIDE SEQUENCE</scope>
    <source>
        <strain evidence="2">VKM Ac-1020</strain>
    </source>
</reference>
<protein>
    <submittedName>
        <fullName evidence="2">Uncharacterized protein</fullName>
    </submittedName>
</protein>
<dbReference type="AlphaFoldDB" id="A0A9W6H3U3"/>
<feature type="region of interest" description="Disordered" evidence="1">
    <location>
        <begin position="39"/>
        <end position="62"/>
    </location>
</feature>
<name>A0A9W6H3U3_9MICO</name>
<sequence>MSDAQDNEWLDEFMAWEKTLDEFGIDGEDPDWETKLAAAQREKWEREQAEQKAGSPEPNGAE</sequence>
<keyword evidence="3" id="KW-1185">Reference proteome</keyword>
<gene>
    <name evidence="2" type="ORF">GCM10017576_19220</name>
</gene>
<accession>A0A9W6H3U3</accession>